<accession>A0A4Y7JZ20</accession>
<evidence type="ECO:0000256" key="1">
    <source>
        <dbReference type="SAM" id="MobiDB-lite"/>
    </source>
</evidence>
<dbReference type="Proteomes" id="UP000316621">
    <property type="component" value="Chromosome 6"/>
</dbReference>
<dbReference type="EMBL" id="CM010720">
    <property type="protein sequence ID" value="RZC64945.1"/>
    <property type="molecule type" value="Genomic_DNA"/>
</dbReference>
<keyword evidence="3" id="KW-1185">Reference proteome</keyword>
<dbReference type="Gramene" id="RZC64945">
    <property type="protein sequence ID" value="RZC64945"/>
    <property type="gene ID" value="C5167_008637"/>
</dbReference>
<protein>
    <submittedName>
        <fullName evidence="2">Uncharacterized protein</fullName>
    </submittedName>
</protein>
<proteinExistence type="predicted"/>
<name>A0A4Y7JZ20_PAPSO</name>
<organism evidence="2 3">
    <name type="scientific">Papaver somniferum</name>
    <name type="common">Opium poppy</name>
    <dbReference type="NCBI Taxonomy" id="3469"/>
    <lineage>
        <taxon>Eukaryota</taxon>
        <taxon>Viridiplantae</taxon>
        <taxon>Streptophyta</taxon>
        <taxon>Embryophyta</taxon>
        <taxon>Tracheophyta</taxon>
        <taxon>Spermatophyta</taxon>
        <taxon>Magnoliopsida</taxon>
        <taxon>Ranunculales</taxon>
        <taxon>Papaveraceae</taxon>
        <taxon>Papaveroideae</taxon>
        <taxon>Papaver</taxon>
    </lineage>
</organism>
<evidence type="ECO:0000313" key="2">
    <source>
        <dbReference type="EMBL" id="RZC64945.1"/>
    </source>
</evidence>
<evidence type="ECO:0000313" key="3">
    <source>
        <dbReference type="Proteomes" id="UP000316621"/>
    </source>
</evidence>
<sequence length="49" mass="5508">MLSLHVKFLCECCKLLATAPKKIEKTGKDIHLRGSGERPGSLLRRESKK</sequence>
<gene>
    <name evidence="2" type="ORF">C5167_008637</name>
</gene>
<dbReference type="AlphaFoldDB" id="A0A4Y7JZ20"/>
<feature type="region of interest" description="Disordered" evidence="1">
    <location>
        <begin position="29"/>
        <end position="49"/>
    </location>
</feature>
<reference evidence="2 3" key="1">
    <citation type="journal article" date="2018" name="Science">
        <title>The opium poppy genome and morphinan production.</title>
        <authorList>
            <person name="Guo L."/>
            <person name="Winzer T."/>
            <person name="Yang X."/>
            <person name="Li Y."/>
            <person name="Ning Z."/>
            <person name="He Z."/>
            <person name="Teodor R."/>
            <person name="Lu Y."/>
            <person name="Bowser T.A."/>
            <person name="Graham I.A."/>
            <person name="Ye K."/>
        </authorList>
    </citation>
    <scope>NUCLEOTIDE SEQUENCE [LARGE SCALE GENOMIC DNA]</scope>
    <source>
        <strain evidence="3">cv. HN1</strain>
        <tissue evidence="2">Leaves</tissue>
    </source>
</reference>